<reference evidence="2 3" key="1">
    <citation type="journal article" date="2022" name="Nat. Ecol. Evol.">
        <title>A masculinizing supergene underlies an exaggerated male reproductive morph in a spider.</title>
        <authorList>
            <person name="Hendrickx F."/>
            <person name="De Corte Z."/>
            <person name="Sonet G."/>
            <person name="Van Belleghem S.M."/>
            <person name="Kostlbacher S."/>
            <person name="Vangestel C."/>
        </authorList>
    </citation>
    <scope>NUCLEOTIDE SEQUENCE [LARGE SCALE GENOMIC DNA]</scope>
    <source>
        <strain evidence="2">W744_W776</strain>
    </source>
</reference>
<evidence type="ECO:0000256" key="1">
    <source>
        <dbReference type="SAM" id="MobiDB-lite"/>
    </source>
</evidence>
<evidence type="ECO:0000313" key="2">
    <source>
        <dbReference type="EMBL" id="KAG8196707.1"/>
    </source>
</evidence>
<keyword evidence="3" id="KW-1185">Reference proteome</keyword>
<name>A0AAV6VIT0_9ARAC</name>
<dbReference type="Proteomes" id="UP000827092">
    <property type="component" value="Unassembled WGS sequence"/>
</dbReference>
<accession>A0AAV6VIT0</accession>
<protein>
    <submittedName>
        <fullName evidence="2">Uncharacterized protein</fullName>
    </submittedName>
</protein>
<feature type="region of interest" description="Disordered" evidence="1">
    <location>
        <begin position="1"/>
        <end position="24"/>
    </location>
</feature>
<organism evidence="2 3">
    <name type="scientific">Oedothorax gibbosus</name>
    <dbReference type="NCBI Taxonomy" id="931172"/>
    <lineage>
        <taxon>Eukaryota</taxon>
        <taxon>Metazoa</taxon>
        <taxon>Ecdysozoa</taxon>
        <taxon>Arthropoda</taxon>
        <taxon>Chelicerata</taxon>
        <taxon>Arachnida</taxon>
        <taxon>Araneae</taxon>
        <taxon>Araneomorphae</taxon>
        <taxon>Entelegynae</taxon>
        <taxon>Araneoidea</taxon>
        <taxon>Linyphiidae</taxon>
        <taxon>Erigoninae</taxon>
        <taxon>Oedothorax</taxon>
    </lineage>
</organism>
<comment type="caution">
    <text evidence="2">The sequence shown here is derived from an EMBL/GenBank/DDBJ whole genome shotgun (WGS) entry which is preliminary data.</text>
</comment>
<sequence length="76" mass="8580">MIQPEDAEQCGPHPNGMHGMPHHPESLFILLLDESHDNGQTIAKELEEKTENIEINSSAKEPIDLYHPLSKAKRKI</sequence>
<proteinExistence type="predicted"/>
<evidence type="ECO:0000313" key="3">
    <source>
        <dbReference type="Proteomes" id="UP000827092"/>
    </source>
</evidence>
<dbReference type="AlphaFoldDB" id="A0AAV6VIT0"/>
<gene>
    <name evidence="2" type="ORF">JTE90_023216</name>
</gene>
<dbReference type="EMBL" id="JAFNEN010000065">
    <property type="protein sequence ID" value="KAG8196707.1"/>
    <property type="molecule type" value="Genomic_DNA"/>
</dbReference>